<dbReference type="PANTHER" id="PTHR30433">
    <property type="entry name" value="CHEMOTAXIS PROTEIN MOTA"/>
    <property type="match status" value="1"/>
</dbReference>
<dbReference type="GO" id="GO:0005886">
    <property type="term" value="C:plasma membrane"/>
    <property type="evidence" value="ECO:0007669"/>
    <property type="project" value="UniProtKB-SubCell"/>
</dbReference>
<comment type="caution">
    <text evidence="10">The sequence shown here is derived from an EMBL/GenBank/DDBJ whole genome shotgun (WGS) entry which is preliminary data.</text>
</comment>
<organism evidence="10">
    <name type="scientific">hot springs metagenome</name>
    <dbReference type="NCBI Taxonomy" id="433727"/>
    <lineage>
        <taxon>unclassified sequences</taxon>
        <taxon>metagenomes</taxon>
        <taxon>ecological metagenomes</taxon>
    </lineage>
</organism>
<dbReference type="GO" id="GO:0006935">
    <property type="term" value="P:chemotaxis"/>
    <property type="evidence" value="ECO:0007669"/>
    <property type="project" value="InterPro"/>
</dbReference>
<dbReference type="PANTHER" id="PTHR30433:SF3">
    <property type="entry name" value="MOTILITY PROTEIN A"/>
    <property type="match status" value="1"/>
</dbReference>
<keyword evidence="10" id="KW-0282">Flagellum</keyword>
<dbReference type="GO" id="GO:0071978">
    <property type="term" value="P:bacterial-type flagellum-dependent swarming motility"/>
    <property type="evidence" value="ECO:0007669"/>
    <property type="project" value="InterPro"/>
</dbReference>
<feature type="transmembrane region" description="Helical" evidence="7">
    <location>
        <begin position="145"/>
        <end position="166"/>
    </location>
</feature>
<gene>
    <name evidence="10" type="ORF">A45J_0050</name>
</gene>
<evidence type="ECO:0000256" key="5">
    <source>
        <dbReference type="ARBA" id="ARBA00022989"/>
    </source>
</evidence>
<protein>
    <submittedName>
        <fullName evidence="10">Flagellar motor protein</fullName>
    </submittedName>
</protein>
<evidence type="ECO:0000256" key="3">
    <source>
        <dbReference type="ARBA" id="ARBA00022692"/>
    </source>
</evidence>
<reference evidence="10" key="1">
    <citation type="submission" date="2019-10" db="EMBL/GenBank/DDBJ databases">
        <title>Metagenomic sequencing of thiosulfate-disproportionating enrichment culture.</title>
        <authorList>
            <person name="Umezawa K."/>
            <person name="Kojima H."/>
            <person name="Fukui M."/>
        </authorList>
    </citation>
    <scope>NUCLEOTIDE SEQUENCE</scope>
    <source>
        <strain evidence="10">45J</strain>
    </source>
</reference>
<dbReference type="AlphaFoldDB" id="A0A5J4KWJ0"/>
<proteinExistence type="predicted"/>
<dbReference type="InterPro" id="IPR046786">
    <property type="entry name" value="MotA_N"/>
</dbReference>
<accession>A0A5J4KWJ0</accession>
<feature type="transmembrane region" description="Helical" evidence="7">
    <location>
        <begin position="178"/>
        <end position="201"/>
    </location>
</feature>
<feature type="domain" description="MotA/TolQ/ExbB proton channel" evidence="8">
    <location>
        <begin position="101"/>
        <end position="216"/>
    </location>
</feature>
<dbReference type="InterPro" id="IPR002898">
    <property type="entry name" value="MotA_ExbB_proton_chnl"/>
</dbReference>
<keyword evidence="10" id="KW-0966">Cell projection</keyword>
<feature type="transmembrane region" description="Helical" evidence="7">
    <location>
        <begin position="29"/>
        <end position="51"/>
    </location>
</feature>
<keyword evidence="6 7" id="KW-0472">Membrane</keyword>
<evidence type="ECO:0000259" key="9">
    <source>
        <dbReference type="Pfam" id="PF20560"/>
    </source>
</evidence>
<sequence>MDIATFLGIIIGISAIVAGNIIEGGNTAHLIQAAAALIVFGGTFGATLLSFSMRDVFNAFKALGMVFGGRSYTPSEIIQDILAILVKARKAGLIALESDIKNIENPFLKKGLTFVVDGMTPAMIKDVLYQEIATYEENMKNAADVLGAAGGYAPTIGILGAVLGLIQVMRNVSDPSKIGSGIAVAFVATIYGVGSANLIFLPMARKIMNKIKEEVFIRELIIEGIIGIESGMNPYFLKTRLNAFLSEHEKSE</sequence>
<evidence type="ECO:0000256" key="2">
    <source>
        <dbReference type="ARBA" id="ARBA00022475"/>
    </source>
</evidence>
<evidence type="ECO:0000256" key="7">
    <source>
        <dbReference type="SAM" id="Phobius"/>
    </source>
</evidence>
<keyword evidence="10" id="KW-0969">Cilium</keyword>
<comment type="subcellular location">
    <subcellularLocation>
        <location evidence="1">Cell membrane</location>
        <topology evidence="1">Multi-pass membrane protein</topology>
    </subcellularLocation>
</comment>
<feature type="domain" description="Motility protein A N-terminal" evidence="9">
    <location>
        <begin position="7"/>
        <end position="87"/>
    </location>
</feature>
<dbReference type="NCBIfam" id="NF006583">
    <property type="entry name" value="PRK09109.1"/>
    <property type="match status" value="1"/>
</dbReference>
<evidence type="ECO:0000259" key="8">
    <source>
        <dbReference type="Pfam" id="PF01618"/>
    </source>
</evidence>
<keyword evidence="2" id="KW-1003">Cell membrane</keyword>
<dbReference type="Pfam" id="PF01618">
    <property type="entry name" value="MotA_ExbB"/>
    <property type="match status" value="1"/>
</dbReference>
<evidence type="ECO:0000256" key="1">
    <source>
        <dbReference type="ARBA" id="ARBA00004651"/>
    </source>
</evidence>
<evidence type="ECO:0000256" key="4">
    <source>
        <dbReference type="ARBA" id="ARBA00022779"/>
    </source>
</evidence>
<dbReference type="InterPro" id="IPR047055">
    <property type="entry name" value="MotA-like"/>
</dbReference>
<keyword evidence="4" id="KW-0283">Flagellar rotation</keyword>
<dbReference type="EMBL" id="BLAB01000001">
    <property type="protein sequence ID" value="GER92335.1"/>
    <property type="molecule type" value="Genomic_DNA"/>
</dbReference>
<keyword evidence="3 7" id="KW-0812">Transmembrane</keyword>
<keyword evidence="5 7" id="KW-1133">Transmembrane helix</keyword>
<dbReference type="Pfam" id="PF20560">
    <property type="entry name" value="MotA_N"/>
    <property type="match status" value="1"/>
</dbReference>
<evidence type="ECO:0000256" key="6">
    <source>
        <dbReference type="ARBA" id="ARBA00023136"/>
    </source>
</evidence>
<evidence type="ECO:0000313" key="10">
    <source>
        <dbReference type="EMBL" id="GER92335.1"/>
    </source>
</evidence>
<name>A0A5J4KWJ0_9ZZZZ</name>